<comment type="caution">
    <text evidence="1">The sequence shown here is derived from an EMBL/GenBank/DDBJ whole genome shotgun (WGS) entry which is preliminary data.</text>
</comment>
<protein>
    <submittedName>
        <fullName evidence="1">Uncharacterized protein</fullName>
    </submittedName>
</protein>
<gene>
    <name evidence="1" type="ORF">CEV33_2976</name>
</gene>
<proteinExistence type="predicted"/>
<dbReference type="EMBL" id="NNRL01000164">
    <property type="protein sequence ID" value="OYR09247.1"/>
    <property type="molecule type" value="Genomic_DNA"/>
</dbReference>
<dbReference type="Proteomes" id="UP000216478">
    <property type="component" value="Unassembled WGS sequence"/>
</dbReference>
<accession>A0A256F327</accession>
<organism evidence="1 2">
    <name type="scientific">Brucella grignonensis</name>
    <dbReference type="NCBI Taxonomy" id="94627"/>
    <lineage>
        <taxon>Bacteria</taxon>
        <taxon>Pseudomonadati</taxon>
        <taxon>Pseudomonadota</taxon>
        <taxon>Alphaproteobacteria</taxon>
        <taxon>Hyphomicrobiales</taxon>
        <taxon>Brucellaceae</taxon>
        <taxon>Brucella/Ochrobactrum group</taxon>
        <taxon>Brucella</taxon>
    </lineage>
</organism>
<sequence>MAFMDDVASRLASRVQMTTDGHRAYLEALEARSVAMLTMHSS</sequence>
<name>A0A256F327_9HYPH</name>
<keyword evidence="2" id="KW-1185">Reference proteome</keyword>
<reference evidence="1 2" key="1">
    <citation type="submission" date="2017-07" db="EMBL/GenBank/DDBJ databases">
        <title>Phylogenetic study on the rhizospheric bacterium Ochrobactrum sp. A44.</title>
        <authorList>
            <person name="Krzyzanowska D.M."/>
            <person name="Ossowicki A."/>
            <person name="Rajewska M."/>
            <person name="Maciag T."/>
            <person name="Kaczynski Z."/>
            <person name="Czerwicka M."/>
            <person name="Jafra S."/>
        </authorList>
    </citation>
    <scope>NUCLEOTIDE SEQUENCE [LARGE SCALE GENOMIC DNA]</scope>
    <source>
        <strain evidence="1 2">OgA9a</strain>
    </source>
</reference>
<evidence type="ECO:0000313" key="1">
    <source>
        <dbReference type="EMBL" id="OYR09247.1"/>
    </source>
</evidence>
<evidence type="ECO:0000313" key="2">
    <source>
        <dbReference type="Proteomes" id="UP000216478"/>
    </source>
</evidence>
<dbReference type="AlphaFoldDB" id="A0A256F327"/>